<evidence type="ECO:0000313" key="2">
    <source>
        <dbReference type="Proteomes" id="UP001162162"/>
    </source>
</evidence>
<accession>A0AAV8XU63</accession>
<dbReference type="Proteomes" id="UP001162162">
    <property type="component" value="Unassembled WGS sequence"/>
</dbReference>
<dbReference type="Gene3D" id="2.30.30.40">
    <property type="entry name" value="SH3 Domains"/>
    <property type="match status" value="1"/>
</dbReference>
<dbReference type="SUPFAM" id="SSF50044">
    <property type="entry name" value="SH3-domain"/>
    <property type="match status" value="1"/>
</dbReference>
<organism evidence="1 2">
    <name type="scientific">Aromia moschata</name>
    <dbReference type="NCBI Taxonomy" id="1265417"/>
    <lineage>
        <taxon>Eukaryota</taxon>
        <taxon>Metazoa</taxon>
        <taxon>Ecdysozoa</taxon>
        <taxon>Arthropoda</taxon>
        <taxon>Hexapoda</taxon>
        <taxon>Insecta</taxon>
        <taxon>Pterygota</taxon>
        <taxon>Neoptera</taxon>
        <taxon>Endopterygota</taxon>
        <taxon>Coleoptera</taxon>
        <taxon>Polyphaga</taxon>
        <taxon>Cucujiformia</taxon>
        <taxon>Chrysomeloidea</taxon>
        <taxon>Cerambycidae</taxon>
        <taxon>Cerambycinae</taxon>
        <taxon>Callichromatini</taxon>
        <taxon>Aromia</taxon>
    </lineage>
</organism>
<dbReference type="Gene3D" id="3.30.505.10">
    <property type="entry name" value="SH2 domain"/>
    <property type="match status" value="1"/>
</dbReference>
<keyword evidence="2" id="KW-1185">Reference proteome</keyword>
<sequence length="464" mass="52113">MSGFKQTRQRTHGDAYDEEIIASAQGYPIQDDSDTELHENENDVWILALTVLAHIELLGEQVRILSYNKSGEWCEAHSSSNQVGWVPSNYVTPVNSLEKHSWYHGPISRNAAEYLLSSVLLQNEREPPILLIHTERNLEGGLQHLHNDLLAGAAEEDHPHLPADQQEDLEGTGVGDADAAAEPAEAATAAVCEYIPSNNRLLAFSNTAFRDVFLRNEQKLLLLRLNSYCKRDVRRFLKTLLRQSKDILQEIDVHEKIAEVCSCLFEVSCEMLRTEYLTHVFDEPHLDVACCENFTLKVPFYICSSLICNREVTLHKGFAIISCEDWKKLLLSIYETYIVRALQAMKCTSTFPVSSISSLSFLTKNGHQPLTLFCLNTFTIGTEPSVFSMSNVQSFEDLAPLGNRLRSKSAGLYLVRFLTLLGLIREAIRDAVAAVLNPNRLLWSPWLGLLSELFPECGLLSSSV</sequence>
<dbReference type="Pfam" id="PF26466">
    <property type="entry name" value="DNA_primase_lrg_N"/>
    <property type="match status" value="1"/>
</dbReference>
<dbReference type="InterPro" id="IPR036860">
    <property type="entry name" value="SH2_dom_sf"/>
</dbReference>
<reference evidence="1" key="1">
    <citation type="journal article" date="2023" name="Insect Mol. Biol.">
        <title>Genome sequencing provides insights into the evolution of gene families encoding plant cell wall-degrading enzymes in longhorned beetles.</title>
        <authorList>
            <person name="Shin N.R."/>
            <person name="Okamura Y."/>
            <person name="Kirsch R."/>
            <person name="Pauchet Y."/>
        </authorList>
    </citation>
    <scope>NUCLEOTIDE SEQUENCE</scope>
    <source>
        <strain evidence="1">AMC_N1</strain>
    </source>
</reference>
<dbReference type="InterPro" id="IPR036028">
    <property type="entry name" value="SH3-like_dom_sf"/>
</dbReference>
<evidence type="ECO:0000313" key="1">
    <source>
        <dbReference type="EMBL" id="KAJ8942184.1"/>
    </source>
</evidence>
<name>A0AAV8XU63_9CUCU</name>
<proteinExistence type="predicted"/>
<dbReference type="AlphaFoldDB" id="A0AAV8XU63"/>
<dbReference type="Gene3D" id="1.20.930.80">
    <property type="match status" value="1"/>
</dbReference>
<gene>
    <name evidence="1" type="ORF">NQ318_009203</name>
</gene>
<comment type="caution">
    <text evidence="1">The sequence shown here is derived from an EMBL/GenBank/DDBJ whole genome shotgun (WGS) entry which is preliminary data.</text>
</comment>
<protein>
    <submittedName>
        <fullName evidence="1">Uncharacterized protein</fullName>
    </submittedName>
</protein>
<dbReference type="EMBL" id="JAPWTK010000338">
    <property type="protein sequence ID" value="KAJ8942184.1"/>
    <property type="molecule type" value="Genomic_DNA"/>
</dbReference>